<organism evidence="2 5">
    <name type="scientific">Adineta ricciae</name>
    <name type="common">Rotifer</name>
    <dbReference type="NCBI Taxonomy" id="249248"/>
    <lineage>
        <taxon>Eukaryota</taxon>
        <taxon>Metazoa</taxon>
        <taxon>Spiralia</taxon>
        <taxon>Gnathifera</taxon>
        <taxon>Rotifera</taxon>
        <taxon>Eurotatoria</taxon>
        <taxon>Bdelloidea</taxon>
        <taxon>Adinetida</taxon>
        <taxon>Adinetidae</taxon>
        <taxon>Adineta</taxon>
    </lineage>
</organism>
<evidence type="ECO:0000313" key="4">
    <source>
        <dbReference type="Proteomes" id="UP000663828"/>
    </source>
</evidence>
<dbReference type="EMBL" id="CAJNOR010006202">
    <property type="protein sequence ID" value="CAF1588827.1"/>
    <property type="molecule type" value="Genomic_DNA"/>
</dbReference>
<gene>
    <name evidence="2" type="ORF">EDS130_LOCUS42440</name>
    <name evidence="3" type="ORF">XAT740_LOCUS46326</name>
</gene>
<dbReference type="OrthoDB" id="3263820at2759"/>
<dbReference type="Proteomes" id="UP000663852">
    <property type="component" value="Unassembled WGS sequence"/>
</dbReference>
<keyword evidence="4" id="KW-1185">Reference proteome</keyword>
<evidence type="ECO:0000313" key="3">
    <source>
        <dbReference type="EMBL" id="CAF1588827.1"/>
    </source>
</evidence>
<protein>
    <submittedName>
        <fullName evidence="2">Uncharacterized protein</fullName>
    </submittedName>
</protein>
<sequence>MAKKTTQWRNRRLRLQAIKFGYKLLEKMTTISSTSNNSRAKHNPQPSSPMTAFIDETSLESNTSSEPSKLKRSISLMDIACALVLFKQRHRLSITCMNHLLKLLPYLHHKSMPTSWFTLKKLLQTNTLTSPPIIRFVCPSCSEDSSSSTNCSQCGKGIDPSLSIQSFRNFRISDQLHRIITNNYKYMNLCNKSSGEYMRDICDGETYRTLQHTYGDLFISLTLNIDGIQPNKGSQKTIWPILLIINELPLKRRFSLENIILAGIWPGPKKPSRTHMHLFLKPLIGELIRLEKGDDFFLPSDSLSLSNQLVHIRIYLIAACCDKPAQALIQNIPEPIAAFGCGRCEIPGRMISIGSSKGHVRTFAAELHILNDTKQRCNIRYDTLLALKEMRDSRRALLPERKRKKQAERDKQKDYGILGPCAFRGCSMFDVGCSFMSDSLHNIYIGAFKRMLSLWLSKKYQNDPWSVHSRIKELGELFKGVRLPSTTTRIPRSLIDYSKFKANELRVLLLFGYAIFSDILPGKYYTHLLQLVCLLHLAENRRIPYHNINVMQKLGESFVVDFSQLYTERHCVQVVHSVVHLAATVRDFGPLTSYTTFNFENQLGLLTRTCKSTRRHAQEIISNLQLLQSAHEHLNSLD</sequence>
<feature type="region of interest" description="Disordered" evidence="1">
    <location>
        <begin position="33"/>
        <end position="52"/>
    </location>
</feature>
<feature type="compositionally biased region" description="Polar residues" evidence="1">
    <location>
        <begin position="33"/>
        <end position="50"/>
    </location>
</feature>
<dbReference type="AlphaFoldDB" id="A0A815T3F8"/>
<reference evidence="2" key="1">
    <citation type="submission" date="2021-02" db="EMBL/GenBank/DDBJ databases">
        <authorList>
            <person name="Nowell W R."/>
        </authorList>
    </citation>
    <scope>NUCLEOTIDE SEQUENCE</scope>
</reference>
<proteinExistence type="predicted"/>
<dbReference type="PANTHER" id="PTHR46579:SF1">
    <property type="entry name" value="F5_8 TYPE C DOMAIN-CONTAINING PROTEIN"/>
    <property type="match status" value="1"/>
</dbReference>
<evidence type="ECO:0000256" key="1">
    <source>
        <dbReference type="SAM" id="MobiDB-lite"/>
    </source>
</evidence>
<name>A0A815T3F8_ADIRI</name>
<evidence type="ECO:0000313" key="5">
    <source>
        <dbReference type="Proteomes" id="UP000663852"/>
    </source>
</evidence>
<evidence type="ECO:0000313" key="2">
    <source>
        <dbReference type="EMBL" id="CAF1497861.1"/>
    </source>
</evidence>
<comment type="caution">
    <text evidence="2">The sequence shown here is derived from an EMBL/GenBank/DDBJ whole genome shotgun (WGS) entry which is preliminary data.</text>
</comment>
<dbReference type="Proteomes" id="UP000663828">
    <property type="component" value="Unassembled WGS sequence"/>
</dbReference>
<dbReference type="InterPro" id="IPR009667">
    <property type="entry name" value="DUF1258"/>
</dbReference>
<dbReference type="Pfam" id="PF06869">
    <property type="entry name" value="DUF1258"/>
    <property type="match status" value="1"/>
</dbReference>
<accession>A0A815T3F8</accession>
<dbReference type="PANTHER" id="PTHR46579">
    <property type="entry name" value="F5/8 TYPE C DOMAIN-CONTAINING PROTEIN-RELATED"/>
    <property type="match status" value="1"/>
</dbReference>
<dbReference type="EMBL" id="CAJNOJ010000618">
    <property type="protein sequence ID" value="CAF1497861.1"/>
    <property type="molecule type" value="Genomic_DNA"/>
</dbReference>